<keyword evidence="3" id="KW-1185">Reference proteome</keyword>
<dbReference type="InterPro" id="IPR029386">
    <property type="entry name" value="TMEM169"/>
</dbReference>
<evidence type="ECO:0008006" key="4">
    <source>
        <dbReference type="Google" id="ProtNLM"/>
    </source>
</evidence>
<feature type="transmembrane region" description="Helical" evidence="1">
    <location>
        <begin position="154"/>
        <end position="175"/>
    </location>
</feature>
<accession>A0ABR1B8J0</accession>
<keyword evidence="1" id="KW-0812">Transmembrane</keyword>
<dbReference type="Proteomes" id="UP001359485">
    <property type="component" value="Unassembled WGS sequence"/>
</dbReference>
<dbReference type="EMBL" id="JAWJWF010000003">
    <property type="protein sequence ID" value="KAK6635499.1"/>
    <property type="molecule type" value="Genomic_DNA"/>
</dbReference>
<reference evidence="2 3" key="1">
    <citation type="submission" date="2023-09" db="EMBL/GenBank/DDBJ databases">
        <title>Genomes of two closely related lineages of the louse Polyplax serrata with different host specificities.</title>
        <authorList>
            <person name="Martinu J."/>
            <person name="Tarabai H."/>
            <person name="Stefka J."/>
            <person name="Hypsa V."/>
        </authorList>
    </citation>
    <scope>NUCLEOTIDE SEQUENCE [LARGE SCALE GENOMIC DNA]</scope>
    <source>
        <strain evidence="2">98ZLc_SE</strain>
    </source>
</reference>
<dbReference type="PANTHER" id="PTHR31777">
    <property type="entry name" value="TRANSMEMBRANE PROTEIN 169"/>
    <property type="match status" value="1"/>
</dbReference>
<name>A0ABR1B8J0_POLSC</name>
<gene>
    <name evidence="2" type="ORF">RUM44_000751</name>
</gene>
<organism evidence="2 3">
    <name type="scientific">Polyplax serrata</name>
    <name type="common">Common mouse louse</name>
    <dbReference type="NCBI Taxonomy" id="468196"/>
    <lineage>
        <taxon>Eukaryota</taxon>
        <taxon>Metazoa</taxon>
        <taxon>Ecdysozoa</taxon>
        <taxon>Arthropoda</taxon>
        <taxon>Hexapoda</taxon>
        <taxon>Insecta</taxon>
        <taxon>Pterygota</taxon>
        <taxon>Neoptera</taxon>
        <taxon>Paraneoptera</taxon>
        <taxon>Psocodea</taxon>
        <taxon>Troctomorpha</taxon>
        <taxon>Phthiraptera</taxon>
        <taxon>Anoplura</taxon>
        <taxon>Polyplacidae</taxon>
        <taxon>Polyplax</taxon>
    </lineage>
</organism>
<keyword evidence="1" id="KW-1133">Transmembrane helix</keyword>
<protein>
    <recommendedName>
        <fullName evidence="4">Transmembrane protein 169</fullName>
    </recommendedName>
</protein>
<feature type="transmembrane region" description="Helical" evidence="1">
    <location>
        <begin position="104"/>
        <end position="134"/>
    </location>
</feature>
<proteinExistence type="predicted"/>
<comment type="caution">
    <text evidence="2">The sequence shown here is derived from an EMBL/GenBank/DDBJ whole genome shotgun (WGS) entry which is preliminary data.</text>
</comment>
<dbReference type="PANTHER" id="PTHR31777:SF0">
    <property type="entry name" value="TRANSMEMBRANE PROTEIN 169"/>
    <property type="match status" value="1"/>
</dbReference>
<dbReference type="Pfam" id="PF15052">
    <property type="entry name" value="TMEM169"/>
    <property type="match status" value="1"/>
</dbReference>
<evidence type="ECO:0000256" key="1">
    <source>
        <dbReference type="SAM" id="Phobius"/>
    </source>
</evidence>
<sequence length="223" mass="25007">MPDVNNLPGSITIKSNDAGGIGEFGSTEDFEDDITETTALKQNTDISINNFMTLSGTIQRGKQRGEYVNVVLNMSREELETLESDLLKKKEFPCGAKPGVGIHIFLWSVICLPISFLMSTIYSFCIGTLTWYSIFSHFSEAKSFTMKILVPPLLIMLYPFLIILASIGLGVYAGIKQLSCYWTIWFAEFVDYEKGFYGWLCNTLDIPDCAPYEVVVLSRLQKA</sequence>
<evidence type="ECO:0000313" key="2">
    <source>
        <dbReference type="EMBL" id="KAK6635499.1"/>
    </source>
</evidence>
<evidence type="ECO:0000313" key="3">
    <source>
        <dbReference type="Proteomes" id="UP001359485"/>
    </source>
</evidence>
<keyword evidence="1" id="KW-0472">Membrane</keyword>